<protein>
    <submittedName>
        <fullName evidence="1">Uncharacterized protein</fullName>
    </submittedName>
</protein>
<dbReference type="KEGG" id="tbg:TbgDal_VI1960"/>
<evidence type="ECO:0000313" key="2">
    <source>
        <dbReference type="Proteomes" id="UP000002316"/>
    </source>
</evidence>
<dbReference type="RefSeq" id="XP_011774003.1">
    <property type="nucleotide sequence ID" value="XM_011775701.1"/>
</dbReference>
<dbReference type="Proteomes" id="UP000002316">
    <property type="component" value="Chromosome 6"/>
</dbReference>
<dbReference type="AlphaFoldDB" id="C9ZQN8"/>
<evidence type="ECO:0000313" key="1">
    <source>
        <dbReference type="EMBL" id="CBH11718.1"/>
    </source>
</evidence>
<reference evidence="2" key="1">
    <citation type="journal article" date="2010" name="PLoS Negl. Trop. Dis.">
        <title>The genome sequence of Trypanosoma brucei gambiense, causative agent of chronic human african trypanosomiasis.</title>
        <authorList>
            <person name="Jackson A.P."/>
            <person name="Sanders M."/>
            <person name="Berry A."/>
            <person name="McQuillan J."/>
            <person name="Aslett M.A."/>
            <person name="Quail M.A."/>
            <person name="Chukualim B."/>
            <person name="Capewell P."/>
            <person name="MacLeod A."/>
            <person name="Melville S.E."/>
            <person name="Gibson W."/>
            <person name="Barry J.D."/>
            <person name="Berriman M."/>
            <person name="Hertz-Fowler C."/>
        </authorList>
    </citation>
    <scope>NUCLEOTIDE SEQUENCE [LARGE SCALE GENOMIC DNA]</scope>
    <source>
        <strain evidence="2">MHOM/CI/86/DAL972</strain>
    </source>
</reference>
<dbReference type="GeneID" id="23861834"/>
<sequence length="137" mass="15602">MACTQRWQSEGASPSLSDARLDSSHIQMQRCPQPSYMPDAANTTQSLIFSLCLAKHPGLQGEIAMFRDFFWVFVVPLKGQLAAVPLYRKHQRLGRFTCLMYHHLITDIGIFPLFVPTSKEVITQSEEFFTHNVSEEP</sequence>
<organism evidence="1 2">
    <name type="scientific">Trypanosoma brucei gambiense (strain MHOM/CI/86/DAL972)</name>
    <dbReference type="NCBI Taxonomy" id="679716"/>
    <lineage>
        <taxon>Eukaryota</taxon>
        <taxon>Discoba</taxon>
        <taxon>Euglenozoa</taxon>
        <taxon>Kinetoplastea</taxon>
        <taxon>Metakinetoplastina</taxon>
        <taxon>Trypanosomatida</taxon>
        <taxon>Trypanosomatidae</taxon>
        <taxon>Trypanosoma</taxon>
    </lineage>
</organism>
<name>C9ZQN8_TRYB9</name>
<gene>
    <name evidence="1" type="ORF">TbgDal_VI1960</name>
</gene>
<accession>C9ZQN8</accession>
<proteinExistence type="predicted"/>
<dbReference type="EMBL" id="FN554969">
    <property type="protein sequence ID" value="CBH11718.1"/>
    <property type="molecule type" value="Genomic_DNA"/>
</dbReference>